<dbReference type="GO" id="GO:0005375">
    <property type="term" value="F:copper ion transmembrane transporter activity"/>
    <property type="evidence" value="ECO:0007669"/>
    <property type="project" value="UniProtKB-UniRule"/>
</dbReference>
<feature type="transmembrane region" description="Helical" evidence="4">
    <location>
        <begin position="275"/>
        <end position="295"/>
    </location>
</feature>
<dbReference type="EMBL" id="JAFIMR010000005">
    <property type="protein sequence ID" value="KAI1879036.1"/>
    <property type="molecule type" value="Genomic_DNA"/>
</dbReference>
<dbReference type="PANTHER" id="PTHR12483">
    <property type="entry name" value="SOLUTE CARRIER FAMILY 31 COPPER TRANSPORTERS"/>
    <property type="match status" value="1"/>
</dbReference>
<keyword evidence="4" id="KW-0406">Ion transport</keyword>
<evidence type="ECO:0000256" key="3">
    <source>
        <dbReference type="ARBA" id="ARBA00023136"/>
    </source>
</evidence>
<sequence>MVCCSRPLRTRWSGKFRLFQRLPQPGCRGPPGRYMDGLICPWLGAGWPLVALESHQNGGYLPASSHISVTAAQAVTRETCSDAHCDLRKVRFAKAKYGDLSGEAPVGWALTGFWHTFKAPTRDQKQSVARMDMSSHSMSNSSDCQVSMLWNWYTIDACFLSESWHITNNGMFAATCIGVILLGVILEFLRRVGKEYDALILRQFQRHVSAQAALSKASKGAGASCCAPAEVGSTGPRIVTFRATPLQQLVRSVIHAITFGLAYIIMLLAMYFNGYIIICIIIGAGIGKFVCDWMVHKVVIDEDSQEAPKGVEEPTVCCG</sequence>
<keyword evidence="1 4" id="KW-0812">Transmembrane</keyword>
<comment type="subcellular location">
    <subcellularLocation>
        <location evidence="4">Membrane</location>
        <topology evidence="4">Multi-pass membrane protein</topology>
    </subcellularLocation>
</comment>
<feature type="transmembrane region" description="Helical" evidence="4">
    <location>
        <begin position="170"/>
        <end position="189"/>
    </location>
</feature>
<evidence type="ECO:0000313" key="5">
    <source>
        <dbReference type="EMBL" id="KAI1879036.1"/>
    </source>
</evidence>
<organism evidence="5 6">
    <name type="scientific">Neoarthrinium moseri</name>
    <dbReference type="NCBI Taxonomy" id="1658444"/>
    <lineage>
        <taxon>Eukaryota</taxon>
        <taxon>Fungi</taxon>
        <taxon>Dikarya</taxon>
        <taxon>Ascomycota</taxon>
        <taxon>Pezizomycotina</taxon>
        <taxon>Sordariomycetes</taxon>
        <taxon>Xylariomycetidae</taxon>
        <taxon>Amphisphaeriales</taxon>
        <taxon>Apiosporaceae</taxon>
        <taxon>Neoarthrinium</taxon>
    </lineage>
</organism>
<keyword evidence="3 4" id="KW-0472">Membrane</keyword>
<keyword evidence="4" id="KW-0813">Transport</keyword>
<dbReference type="AlphaFoldDB" id="A0A9P9WTH7"/>
<evidence type="ECO:0000256" key="1">
    <source>
        <dbReference type="ARBA" id="ARBA00022692"/>
    </source>
</evidence>
<accession>A0A9P9WTH7</accession>
<evidence type="ECO:0000256" key="4">
    <source>
        <dbReference type="RuleBase" id="RU367022"/>
    </source>
</evidence>
<gene>
    <name evidence="5" type="ORF">JX265_003213</name>
</gene>
<dbReference type="PANTHER" id="PTHR12483:SF79">
    <property type="entry name" value="COPPER TRANSPORT PROTEIN"/>
    <property type="match status" value="1"/>
</dbReference>
<dbReference type="Pfam" id="PF04145">
    <property type="entry name" value="Ctr"/>
    <property type="match status" value="1"/>
</dbReference>
<evidence type="ECO:0000256" key="2">
    <source>
        <dbReference type="ARBA" id="ARBA00022989"/>
    </source>
</evidence>
<dbReference type="InterPro" id="IPR007274">
    <property type="entry name" value="Cop_transporter"/>
</dbReference>
<protein>
    <recommendedName>
        <fullName evidence="4">Copper transport protein</fullName>
    </recommendedName>
</protein>
<keyword evidence="4" id="KW-0187">Copper transport</keyword>
<keyword evidence="4" id="KW-0186">Copper</keyword>
<keyword evidence="6" id="KW-1185">Reference proteome</keyword>
<dbReference type="Proteomes" id="UP000829685">
    <property type="component" value="Unassembled WGS sequence"/>
</dbReference>
<name>A0A9P9WTH7_9PEZI</name>
<proteinExistence type="inferred from homology"/>
<comment type="caution">
    <text evidence="5">The sequence shown here is derived from an EMBL/GenBank/DDBJ whole genome shotgun (WGS) entry which is preliminary data.</text>
</comment>
<dbReference type="GO" id="GO:0016020">
    <property type="term" value="C:membrane"/>
    <property type="evidence" value="ECO:0007669"/>
    <property type="project" value="UniProtKB-SubCell"/>
</dbReference>
<evidence type="ECO:0000313" key="6">
    <source>
        <dbReference type="Proteomes" id="UP000829685"/>
    </source>
</evidence>
<comment type="similarity">
    <text evidence="4">Belongs to the copper transporter (Ctr) (TC 1.A.56) family. SLC31A subfamily.</text>
</comment>
<keyword evidence="2 4" id="KW-1133">Transmembrane helix</keyword>
<reference evidence="5" key="1">
    <citation type="submission" date="2021-03" db="EMBL/GenBank/DDBJ databases">
        <title>Revisited historic fungal species revealed as producer of novel bioactive compounds through whole genome sequencing and comparative genomics.</title>
        <authorList>
            <person name="Vignolle G.A."/>
            <person name="Hochenegger N."/>
            <person name="Mach R.L."/>
            <person name="Mach-Aigner A.R."/>
            <person name="Javad Rahimi M."/>
            <person name="Salim K.A."/>
            <person name="Chan C.M."/>
            <person name="Lim L.B.L."/>
            <person name="Cai F."/>
            <person name="Druzhinina I.S."/>
            <person name="U'Ren J.M."/>
            <person name="Derntl C."/>
        </authorList>
    </citation>
    <scope>NUCLEOTIDE SEQUENCE</scope>
    <source>
        <strain evidence="5">TUCIM 5799</strain>
    </source>
</reference>